<reference evidence="2" key="1">
    <citation type="submission" date="2020-01" db="EMBL/GenBank/DDBJ databases">
        <authorList>
            <consortium name="DOE Joint Genome Institute"/>
            <person name="Haridas S."/>
            <person name="Albert R."/>
            <person name="Binder M."/>
            <person name="Bloem J."/>
            <person name="Labutti K."/>
            <person name="Salamov A."/>
            <person name="Andreopoulos B."/>
            <person name="Baker S.E."/>
            <person name="Barry K."/>
            <person name="Bills G."/>
            <person name="Bluhm B.H."/>
            <person name="Cannon C."/>
            <person name="Castanera R."/>
            <person name="Culley D.E."/>
            <person name="Daum C."/>
            <person name="Ezra D."/>
            <person name="Gonzalez J.B."/>
            <person name="Henrissat B."/>
            <person name="Kuo A."/>
            <person name="Liang C."/>
            <person name="Lipzen A."/>
            <person name="Lutzoni F."/>
            <person name="Magnuson J."/>
            <person name="Mondo S."/>
            <person name="Nolan M."/>
            <person name="Ohm R."/>
            <person name="Pangilinan J."/>
            <person name="Park H.-J."/>
            <person name="Ramirez L."/>
            <person name="Alfaro M."/>
            <person name="Sun H."/>
            <person name="Tritt A."/>
            <person name="Yoshinaga Y."/>
            <person name="Zwiers L.-H."/>
            <person name="Turgeon B.G."/>
            <person name="Goodwin S.B."/>
            <person name="Spatafora J.W."/>
            <person name="Crous P.W."/>
            <person name="Grigoriev I.V."/>
        </authorList>
    </citation>
    <scope>NUCLEOTIDE SEQUENCE</scope>
    <source>
        <strain evidence="2">CBS 394.84</strain>
    </source>
</reference>
<keyword evidence="3" id="KW-1185">Reference proteome</keyword>
<proteinExistence type="predicted"/>
<dbReference type="GeneID" id="63854032"/>
<sequence length="189" mass="20084">MDRGSTGSSKKVEGRDCHDARWNNSPGLADGSEGSTSTFTSTLAIELDAAAQSTYCDTGSTAPRGLRVTHPLAYSRTHSRYTLFSVLSQSCTAATNVGLKEEGHSGRSTVGRRATFVTVLGCTGAVFAASPCAVIASSNTNTVFTCVRERGKHIVYLVHLAFEVGLSGLRLTDRKANSSLTLFTREPFL</sequence>
<protein>
    <submittedName>
        <fullName evidence="2">Uncharacterized protein</fullName>
    </submittedName>
</protein>
<name>A0A9P4GG85_9PLEO</name>
<dbReference type="Proteomes" id="UP000800039">
    <property type="component" value="Unassembled WGS sequence"/>
</dbReference>
<evidence type="ECO:0000313" key="3">
    <source>
        <dbReference type="Proteomes" id="UP000800039"/>
    </source>
</evidence>
<dbReference type="AlphaFoldDB" id="A0A9P4GG85"/>
<dbReference type="EMBL" id="ML976616">
    <property type="protein sequence ID" value="KAF1844691.1"/>
    <property type="molecule type" value="Genomic_DNA"/>
</dbReference>
<accession>A0A9P4GG85</accession>
<evidence type="ECO:0000313" key="2">
    <source>
        <dbReference type="EMBL" id="KAF1844691.1"/>
    </source>
</evidence>
<organism evidence="2 3">
    <name type="scientific">Cucurbitaria berberidis CBS 394.84</name>
    <dbReference type="NCBI Taxonomy" id="1168544"/>
    <lineage>
        <taxon>Eukaryota</taxon>
        <taxon>Fungi</taxon>
        <taxon>Dikarya</taxon>
        <taxon>Ascomycota</taxon>
        <taxon>Pezizomycotina</taxon>
        <taxon>Dothideomycetes</taxon>
        <taxon>Pleosporomycetidae</taxon>
        <taxon>Pleosporales</taxon>
        <taxon>Pleosporineae</taxon>
        <taxon>Cucurbitariaceae</taxon>
        <taxon>Cucurbitaria</taxon>
    </lineage>
</organism>
<gene>
    <name evidence="2" type="ORF">K460DRAFT_404974</name>
</gene>
<dbReference type="RefSeq" id="XP_040787254.1">
    <property type="nucleotide sequence ID" value="XM_040936782.1"/>
</dbReference>
<evidence type="ECO:0000256" key="1">
    <source>
        <dbReference type="SAM" id="MobiDB-lite"/>
    </source>
</evidence>
<comment type="caution">
    <text evidence="2">The sequence shown here is derived from an EMBL/GenBank/DDBJ whole genome shotgun (WGS) entry which is preliminary data.</text>
</comment>
<feature type="region of interest" description="Disordered" evidence="1">
    <location>
        <begin position="1"/>
        <end position="35"/>
    </location>
</feature>
<feature type="compositionally biased region" description="Basic and acidic residues" evidence="1">
    <location>
        <begin position="10"/>
        <end position="21"/>
    </location>
</feature>